<dbReference type="PROSITE" id="PS51747">
    <property type="entry name" value="CYT_DCMP_DEAMINASES_2"/>
    <property type="match status" value="2"/>
</dbReference>
<evidence type="ECO:0000256" key="2">
    <source>
        <dbReference type="ARBA" id="ARBA00011738"/>
    </source>
</evidence>
<dbReference type="InterPro" id="IPR013171">
    <property type="entry name" value="Cyd/dCyd_deaminase_Zn-bd"/>
</dbReference>
<dbReference type="CDD" id="cd01283">
    <property type="entry name" value="cytidine_deaminase"/>
    <property type="match status" value="2"/>
</dbReference>
<dbReference type="NCBIfam" id="NF006537">
    <property type="entry name" value="PRK09027.1"/>
    <property type="match status" value="1"/>
</dbReference>
<evidence type="ECO:0000256" key="3">
    <source>
        <dbReference type="ARBA" id="ARBA00012783"/>
    </source>
</evidence>
<feature type="binding site" evidence="9">
    <location>
        <position position="113"/>
    </location>
    <ligand>
        <name>Zn(2+)</name>
        <dbReference type="ChEBI" id="CHEBI:29105"/>
        <note>catalytic</note>
    </ligand>
</feature>
<dbReference type="InterPro" id="IPR016193">
    <property type="entry name" value="Cytidine_deaminase-like"/>
</dbReference>
<dbReference type="NCBIfam" id="TIGR01355">
    <property type="entry name" value="cyt_deam_dimer"/>
    <property type="match status" value="1"/>
</dbReference>
<evidence type="ECO:0000256" key="1">
    <source>
        <dbReference type="ARBA" id="ARBA00006576"/>
    </source>
</evidence>
<dbReference type="SUPFAM" id="SSF53927">
    <property type="entry name" value="Cytidine deaminase-like"/>
    <property type="match status" value="2"/>
</dbReference>
<feature type="binding site" evidence="9">
    <location>
        <position position="110"/>
    </location>
    <ligand>
        <name>Zn(2+)</name>
        <dbReference type="ChEBI" id="CHEBI:29105"/>
        <note>catalytic</note>
    </ligand>
</feature>
<protein>
    <recommendedName>
        <fullName evidence="3">cytidine deaminase</fullName>
        <ecNumber evidence="3">3.5.4.5</ecNumber>
    </recommendedName>
</protein>
<dbReference type="PIRSF" id="PIRSF006334">
    <property type="entry name" value="Cdd_plus_pseudo"/>
    <property type="match status" value="1"/>
</dbReference>
<dbReference type="InterPro" id="IPR050202">
    <property type="entry name" value="Cyt/Deoxycyt_deaminase"/>
</dbReference>
<reference evidence="12" key="1">
    <citation type="journal article" date="2018" name="Gigascience">
        <title>Genome assembly of the Pink Ipe (Handroanthus impetiginosus, Bignoniaceae), a highly valued, ecologically keystone Neotropical timber forest tree.</title>
        <authorList>
            <person name="Silva-Junior O.B."/>
            <person name="Grattapaglia D."/>
            <person name="Novaes E."/>
            <person name="Collevatti R.G."/>
        </authorList>
    </citation>
    <scope>NUCLEOTIDE SEQUENCE [LARGE SCALE GENOMIC DNA]</scope>
    <source>
        <strain evidence="12">cv. UFG-1</strain>
    </source>
</reference>
<dbReference type="STRING" id="429701.A0A2G9GKJ7"/>
<dbReference type="Proteomes" id="UP000231279">
    <property type="component" value="Unassembled WGS sequence"/>
</dbReference>
<dbReference type="OrthoDB" id="897354at2759"/>
<sequence length="329" mass="36129">MNHHNAAATQFVMEASAAESMAQSLNLPSVLPLLPHLVQSTKLLARPPISNYHVGAVGLGSDGRVFVGVNLEFPGLPLHHSVHAEQFLLTNLAVHRCPRLVAVAVSAAPCGHCRQFFQEIRYSSSLQILVIDEENWIKKINLRESPDFKPLSKFLPHPFGPHDLLDQETPLLLEQHDNGLDLLNQNDEYILENPNNVSNGNGNFSNGNCEKYEKNETLLRKAALEAANNAHAPYSGCPSGVALMDCEGKVYKGSYVESAAYNPSFGPVQAALVAYVARGGSGYERIVEAALVEEEGAKVRQEDTARLLLKAISPKCELRVFYCQSRKFM</sequence>
<dbReference type="Pfam" id="PF08211">
    <property type="entry name" value="dCMP_cyt_deam_2"/>
    <property type="match status" value="1"/>
</dbReference>
<evidence type="ECO:0000313" key="11">
    <source>
        <dbReference type="EMBL" id="PIN05735.1"/>
    </source>
</evidence>
<evidence type="ECO:0000313" key="12">
    <source>
        <dbReference type="Proteomes" id="UP000231279"/>
    </source>
</evidence>
<dbReference type="EC" id="3.5.4.5" evidence="3"/>
<feature type="binding site" evidence="9">
    <location>
        <position position="83"/>
    </location>
    <ligand>
        <name>Zn(2+)</name>
        <dbReference type="ChEBI" id="CHEBI:29105"/>
        <note>catalytic</note>
    </ligand>
</feature>
<dbReference type="PANTHER" id="PTHR11644">
    <property type="entry name" value="CYTIDINE DEAMINASE"/>
    <property type="match status" value="1"/>
</dbReference>
<name>A0A2G9GKJ7_9LAMI</name>
<organism evidence="11 12">
    <name type="scientific">Handroanthus impetiginosus</name>
    <dbReference type="NCBI Taxonomy" id="429701"/>
    <lineage>
        <taxon>Eukaryota</taxon>
        <taxon>Viridiplantae</taxon>
        <taxon>Streptophyta</taxon>
        <taxon>Embryophyta</taxon>
        <taxon>Tracheophyta</taxon>
        <taxon>Spermatophyta</taxon>
        <taxon>Magnoliopsida</taxon>
        <taxon>eudicotyledons</taxon>
        <taxon>Gunneridae</taxon>
        <taxon>Pentapetalae</taxon>
        <taxon>asterids</taxon>
        <taxon>lamiids</taxon>
        <taxon>Lamiales</taxon>
        <taxon>Bignoniaceae</taxon>
        <taxon>Crescentiina</taxon>
        <taxon>Tabebuia alliance</taxon>
        <taxon>Handroanthus</taxon>
    </lineage>
</organism>
<comment type="subunit">
    <text evidence="2">Homodimer.</text>
</comment>
<dbReference type="InterPro" id="IPR006263">
    <property type="entry name" value="Cyt_deam_dimer"/>
</dbReference>
<keyword evidence="6 9" id="KW-0862">Zinc</keyword>
<evidence type="ECO:0000256" key="9">
    <source>
        <dbReference type="PIRSR" id="PIRSR006334-3"/>
    </source>
</evidence>
<dbReference type="Pfam" id="PF00383">
    <property type="entry name" value="dCMP_cyt_deam_1"/>
    <property type="match status" value="1"/>
</dbReference>
<feature type="active site" description="Proton donor" evidence="7">
    <location>
        <position position="85"/>
    </location>
</feature>
<keyword evidence="5 11" id="KW-0378">Hydrolase</keyword>
<evidence type="ECO:0000256" key="4">
    <source>
        <dbReference type="ARBA" id="ARBA00022723"/>
    </source>
</evidence>
<feature type="domain" description="CMP/dCMP-type deaminase" evidence="10">
    <location>
        <begin position="29"/>
        <end position="162"/>
    </location>
</feature>
<evidence type="ECO:0000256" key="6">
    <source>
        <dbReference type="ARBA" id="ARBA00022833"/>
    </source>
</evidence>
<dbReference type="FunFam" id="3.40.140.10:FF:000006">
    <property type="entry name" value="Cytidine deaminase"/>
    <property type="match status" value="1"/>
</dbReference>
<dbReference type="PANTHER" id="PTHR11644:SF2">
    <property type="entry name" value="CYTIDINE DEAMINASE"/>
    <property type="match status" value="1"/>
</dbReference>
<evidence type="ECO:0000259" key="10">
    <source>
        <dbReference type="PROSITE" id="PS51747"/>
    </source>
</evidence>
<feature type="binding site" evidence="8">
    <location>
        <begin position="70"/>
        <end position="72"/>
    </location>
    <ligand>
        <name>substrate</name>
    </ligand>
</feature>
<comment type="cofactor">
    <cofactor evidence="9">
        <name>Zn(2+)</name>
        <dbReference type="ChEBI" id="CHEBI:29105"/>
    </cofactor>
    <text evidence="9">Binds 1 zinc ion.</text>
</comment>
<accession>A0A2G9GKJ7</accession>
<comment type="caution">
    <text evidence="11">The sequence shown here is derived from an EMBL/GenBank/DDBJ whole genome shotgun (WGS) entry which is preliminary data.</text>
</comment>
<evidence type="ECO:0000256" key="8">
    <source>
        <dbReference type="PIRSR" id="PIRSR006334-2"/>
    </source>
</evidence>
<keyword evidence="4 9" id="KW-0479">Metal-binding</keyword>
<dbReference type="FunFam" id="3.40.140.10:FF:000041">
    <property type="entry name" value="Cytidine deaminase"/>
    <property type="match status" value="1"/>
</dbReference>
<dbReference type="GO" id="GO:0046135">
    <property type="term" value="P:pyrimidine nucleoside catabolic process"/>
    <property type="evidence" value="ECO:0007669"/>
    <property type="project" value="UniProtKB-ARBA"/>
</dbReference>
<dbReference type="GO" id="GO:0004126">
    <property type="term" value="F:cytidine deaminase activity"/>
    <property type="evidence" value="ECO:0007669"/>
    <property type="project" value="UniProtKB-EC"/>
</dbReference>
<keyword evidence="12" id="KW-1185">Reference proteome</keyword>
<evidence type="ECO:0000256" key="7">
    <source>
        <dbReference type="PIRSR" id="PIRSR006334-1"/>
    </source>
</evidence>
<dbReference type="InterPro" id="IPR002125">
    <property type="entry name" value="CMP_dCMP_dom"/>
</dbReference>
<gene>
    <name evidence="11" type="ORF">CDL12_21720</name>
</gene>
<dbReference type="GO" id="GO:0008270">
    <property type="term" value="F:zinc ion binding"/>
    <property type="evidence" value="ECO:0007669"/>
    <property type="project" value="InterPro"/>
</dbReference>
<dbReference type="GO" id="GO:0005829">
    <property type="term" value="C:cytosol"/>
    <property type="evidence" value="ECO:0007669"/>
    <property type="project" value="UniProtKB-ARBA"/>
</dbReference>
<evidence type="ECO:0000256" key="5">
    <source>
        <dbReference type="ARBA" id="ARBA00022801"/>
    </source>
</evidence>
<comment type="similarity">
    <text evidence="1">Belongs to the cytidine and deoxycytidylate deaminase family.</text>
</comment>
<dbReference type="Gene3D" id="3.40.140.10">
    <property type="entry name" value="Cytidine Deaminase, domain 2"/>
    <property type="match status" value="2"/>
</dbReference>
<dbReference type="AlphaFoldDB" id="A0A2G9GKJ7"/>
<dbReference type="GO" id="GO:0042803">
    <property type="term" value="F:protein homodimerization activity"/>
    <property type="evidence" value="ECO:0007669"/>
    <property type="project" value="UniProtKB-ARBA"/>
</dbReference>
<proteinExistence type="inferred from homology"/>
<feature type="domain" description="CMP/dCMP-type deaminase" evidence="10">
    <location>
        <begin position="214"/>
        <end position="329"/>
    </location>
</feature>
<dbReference type="EMBL" id="NKXS01004641">
    <property type="protein sequence ID" value="PIN05735.1"/>
    <property type="molecule type" value="Genomic_DNA"/>
</dbReference>